<gene>
    <name evidence="3" type="ORF">L228DRAFT_19082</name>
</gene>
<dbReference type="AlphaFoldDB" id="A0A165JZ16"/>
<evidence type="ECO:0000256" key="1">
    <source>
        <dbReference type="SAM" id="MobiDB-lite"/>
    </source>
</evidence>
<evidence type="ECO:0000256" key="2">
    <source>
        <dbReference type="SAM" id="Phobius"/>
    </source>
</evidence>
<feature type="transmembrane region" description="Helical" evidence="2">
    <location>
        <begin position="97"/>
        <end position="118"/>
    </location>
</feature>
<keyword evidence="2" id="KW-0812">Transmembrane</keyword>
<dbReference type="Proteomes" id="UP000076632">
    <property type="component" value="Unassembled WGS sequence"/>
</dbReference>
<feature type="compositionally biased region" description="Low complexity" evidence="1">
    <location>
        <begin position="11"/>
        <end position="29"/>
    </location>
</feature>
<dbReference type="InParanoid" id="A0A165JZ16"/>
<organism evidence="3 4">
    <name type="scientific">Xylona heveae (strain CBS 132557 / TC161)</name>
    <dbReference type="NCBI Taxonomy" id="1328760"/>
    <lineage>
        <taxon>Eukaryota</taxon>
        <taxon>Fungi</taxon>
        <taxon>Dikarya</taxon>
        <taxon>Ascomycota</taxon>
        <taxon>Pezizomycotina</taxon>
        <taxon>Xylonomycetes</taxon>
        <taxon>Xylonales</taxon>
        <taxon>Xylonaceae</taxon>
        <taxon>Xylona</taxon>
    </lineage>
</organism>
<proteinExistence type="predicted"/>
<dbReference type="EMBL" id="KV407454">
    <property type="protein sequence ID" value="KZF26808.1"/>
    <property type="molecule type" value="Genomic_DNA"/>
</dbReference>
<evidence type="ECO:0000313" key="3">
    <source>
        <dbReference type="EMBL" id="KZF26808.1"/>
    </source>
</evidence>
<dbReference type="RefSeq" id="XP_018192363.1">
    <property type="nucleotide sequence ID" value="XM_018329598.1"/>
</dbReference>
<reference evidence="3 4" key="1">
    <citation type="journal article" date="2016" name="Fungal Biol.">
        <title>The genome of Xylona heveae provides a window into fungal endophytism.</title>
        <authorList>
            <person name="Gazis R."/>
            <person name="Kuo A."/>
            <person name="Riley R."/>
            <person name="LaButti K."/>
            <person name="Lipzen A."/>
            <person name="Lin J."/>
            <person name="Amirebrahimi M."/>
            <person name="Hesse C.N."/>
            <person name="Spatafora J.W."/>
            <person name="Henrissat B."/>
            <person name="Hainaut M."/>
            <person name="Grigoriev I.V."/>
            <person name="Hibbett D.S."/>
        </authorList>
    </citation>
    <scope>NUCLEOTIDE SEQUENCE [LARGE SCALE GENOMIC DNA]</scope>
    <source>
        <strain evidence="3 4">TC161</strain>
    </source>
</reference>
<protein>
    <submittedName>
        <fullName evidence="3">Uncharacterized protein</fullName>
    </submittedName>
</protein>
<keyword evidence="2" id="KW-1133">Transmembrane helix</keyword>
<feature type="transmembrane region" description="Helical" evidence="2">
    <location>
        <begin position="215"/>
        <end position="238"/>
    </location>
</feature>
<feature type="compositionally biased region" description="Low complexity" evidence="1">
    <location>
        <begin position="71"/>
        <end position="80"/>
    </location>
</feature>
<dbReference type="GeneID" id="28894735"/>
<feature type="region of interest" description="Disordered" evidence="1">
    <location>
        <begin position="1"/>
        <end position="47"/>
    </location>
</feature>
<evidence type="ECO:0000313" key="4">
    <source>
        <dbReference type="Proteomes" id="UP000076632"/>
    </source>
</evidence>
<feature type="region of interest" description="Disordered" evidence="1">
    <location>
        <begin position="61"/>
        <end position="88"/>
    </location>
</feature>
<name>A0A165JZ16_XYLHT</name>
<feature type="region of interest" description="Disordered" evidence="1">
    <location>
        <begin position="155"/>
        <end position="182"/>
    </location>
</feature>
<sequence length="248" mass="27006">MTESQSQLGVPTRAPAAAPAPATPDSTPLHSRRRTPSPSTSPLSFKIPDVGASLTSALPSFESDHHHQQQQHEQSMHGSSNGIETDNETESPMSLMAFAQTLLTPLYFISFLLSLFLIDTHRHPSSSSSSSSSPMMTTSSHKGDFWLSSSATIKKGGTGSSMSPPQSPSARSESGYAHMHKSSKDGQSWTWAWRRGDRKLIRRELVDAFDMRRMVLTAMICSVMLIMGAGAVSGWWLWRWGWGVGASA</sequence>
<keyword evidence="2" id="KW-0472">Membrane</keyword>
<accession>A0A165JZ16</accession>
<feature type="compositionally biased region" description="Polar residues" evidence="1">
    <location>
        <begin position="160"/>
        <end position="172"/>
    </location>
</feature>
<keyword evidence="4" id="KW-1185">Reference proteome</keyword>